<reference evidence="5" key="2">
    <citation type="submission" date="2018-10" db="EMBL/GenBank/DDBJ databases">
        <title>Effector identification in a new, highly contiguous assembly of the strawberry crown rot pathogen Phytophthora cactorum.</title>
        <authorList>
            <person name="Armitage A.D."/>
            <person name="Nellist C.F."/>
            <person name="Bates H."/>
            <person name="Vickerstaff R.J."/>
            <person name="Harrison R.J."/>
        </authorList>
    </citation>
    <scope>NUCLEOTIDE SEQUENCE</scope>
    <source>
        <strain evidence="5">15-7</strain>
        <strain evidence="6">4032</strain>
        <strain evidence="7">4040</strain>
        <strain evidence="8">P415</strain>
        <strain evidence="9">P421</strain>
    </source>
</reference>
<accession>A0A329RJZ1</accession>
<evidence type="ECO:0000313" key="9">
    <source>
        <dbReference type="EMBL" id="KAG3207914.1"/>
    </source>
</evidence>
<organism evidence="10 11">
    <name type="scientific">Phytophthora cactorum</name>
    <dbReference type="NCBI Taxonomy" id="29920"/>
    <lineage>
        <taxon>Eukaryota</taxon>
        <taxon>Sar</taxon>
        <taxon>Stramenopiles</taxon>
        <taxon>Oomycota</taxon>
        <taxon>Peronosporomycetes</taxon>
        <taxon>Peronosporales</taxon>
        <taxon>Peronosporaceae</taxon>
        <taxon>Phytophthora</taxon>
    </lineage>
</organism>
<evidence type="ECO:0000256" key="2">
    <source>
        <dbReference type="ARBA" id="ARBA00022692"/>
    </source>
</evidence>
<gene>
    <name evidence="10" type="ORF">PC110_g18611</name>
    <name evidence="5" type="ORF">PC113_g19793</name>
    <name evidence="6" type="ORF">PC115_g19418</name>
    <name evidence="7" type="ORF">PC117_g21606</name>
    <name evidence="8" type="ORF">PC118_g21599</name>
    <name evidence="9" type="ORF">PC129_g21051</name>
</gene>
<evidence type="ECO:0000313" key="5">
    <source>
        <dbReference type="EMBL" id="KAG2837692.1"/>
    </source>
</evidence>
<feature type="region of interest" description="Disordered" evidence="4">
    <location>
        <begin position="39"/>
        <end position="61"/>
    </location>
</feature>
<dbReference type="EMBL" id="MJFZ01000810">
    <property type="protein sequence ID" value="RAW24974.1"/>
    <property type="molecule type" value="Genomic_DNA"/>
</dbReference>
<dbReference type="AlphaFoldDB" id="A0A329RJZ1"/>
<comment type="subcellular location">
    <subcellularLocation>
        <location evidence="1">Membrane</location>
    </subcellularLocation>
</comment>
<dbReference type="EMBL" id="RCMG01001056">
    <property type="protein sequence ID" value="KAG2837692.1"/>
    <property type="molecule type" value="Genomic_DNA"/>
</dbReference>
<dbReference type="Proteomes" id="UP000736787">
    <property type="component" value="Unassembled WGS sequence"/>
</dbReference>
<dbReference type="EMBL" id="RCMI01001104">
    <property type="protein sequence ID" value="KAG2890713.1"/>
    <property type="molecule type" value="Genomic_DNA"/>
</dbReference>
<dbReference type="EMBL" id="RCMK01001106">
    <property type="protein sequence ID" value="KAG2901953.1"/>
    <property type="molecule type" value="Genomic_DNA"/>
</dbReference>
<dbReference type="OrthoDB" id="10269675at2759"/>
<dbReference type="EMBL" id="RCMV01001603">
    <property type="protein sequence ID" value="KAG3207914.1"/>
    <property type="molecule type" value="Genomic_DNA"/>
</dbReference>
<evidence type="ECO:0000256" key="1">
    <source>
        <dbReference type="ARBA" id="ARBA00004370"/>
    </source>
</evidence>
<keyword evidence="2" id="KW-0812">Transmembrane</keyword>
<keyword evidence="11" id="KW-1185">Reference proteome</keyword>
<evidence type="ECO:0000313" key="10">
    <source>
        <dbReference type="EMBL" id="RAW24974.1"/>
    </source>
</evidence>
<dbReference type="EMBL" id="RCML01001506">
    <property type="protein sequence ID" value="KAG2962116.1"/>
    <property type="molecule type" value="Genomic_DNA"/>
</dbReference>
<evidence type="ECO:0000313" key="6">
    <source>
        <dbReference type="EMBL" id="KAG2890713.1"/>
    </source>
</evidence>
<keyword evidence="3" id="KW-0472">Membrane</keyword>
<dbReference type="SUPFAM" id="SSF103506">
    <property type="entry name" value="Mitochondrial carrier"/>
    <property type="match status" value="1"/>
</dbReference>
<dbReference type="Proteomes" id="UP000697107">
    <property type="component" value="Unassembled WGS sequence"/>
</dbReference>
<name>A0A329RJZ1_9STRA</name>
<dbReference type="Proteomes" id="UP000760860">
    <property type="component" value="Unassembled WGS sequence"/>
</dbReference>
<dbReference type="InterPro" id="IPR023395">
    <property type="entry name" value="MCP_dom_sf"/>
</dbReference>
<dbReference type="VEuPathDB" id="FungiDB:PC110_g18611"/>
<dbReference type="GO" id="GO:0016020">
    <property type="term" value="C:membrane"/>
    <property type="evidence" value="ECO:0007669"/>
    <property type="project" value="UniProtKB-SubCell"/>
</dbReference>
<evidence type="ECO:0008006" key="12">
    <source>
        <dbReference type="Google" id="ProtNLM"/>
    </source>
</evidence>
<dbReference type="STRING" id="29920.A0A329RJZ1"/>
<evidence type="ECO:0000313" key="8">
    <source>
        <dbReference type="EMBL" id="KAG2962116.1"/>
    </source>
</evidence>
<evidence type="ECO:0000256" key="3">
    <source>
        <dbReference type="ARBA" id="ARBA00023136"/>
    </source>
</evidence>
<evidence type="ECO:0000313" key="11">
    <source>
        <dbReference type="Proteomes" id="UP000251314"/>
    </source>
</evidence>
<sequence>MVLRKPMEMMAAVTAAGCGSFLSTTIHYPLDTLKTPIQSGASLLPEGEEDDGPISHGRTYR</sequence>
<dbReference type="Proteomes" id="UP000735874">
    <property type="component" value="Unassembled WGS sequence"/>
</dbReference>
<evidence type="ECO:0000313" key="7">
    <source>
        <dbReference type="EMBL" id="KAG2901953.1"/>
    </source>
</evidence>
<dbReference type="Proteomes" id="UP000774804">
    <property type="component" value="Unassembled WGS sequence"/>
</dbReference>
<protein>
    <recommendedName>
        <fullName evidence="12">Mitochondrial carrier domain</fullName>
    </recommendedName>
</protein>
<evidence type="ECO:0000256" key="4">
    <source>
        <dbReference type="SAM" id="MobiDB-lite"/>
    </source>
</evidence>
<dbReference type="Proteomes" id="UP000251314">
    <property type="component" value="Unassembled WGS sequence"/>
</dbReference>
<proteinExistence type="predicted"/>
<reference evidence="10 11" key="1">
    <citation type="submission" date="2018-01" db="EMBL/GenBank/DDBJ databases">
        <title>Draft genome of the strawberry crown rot pathogen Phytophthora cactorum.</title>
        <authorList>
            <person name="Armitage A.D."/>
            <person name="Lysoe E."/>
            <person name="Nellist C.F."/>
            <person name="Harrison R.J."/>
            <person name="Brurberg M.B."/>
        </authorList>
    </citation>
    <scope>NUCLEOTIDE SEQUENCE [LARGE SCALE GENOMIC DNA]</scope>
    <source>
        <strain evidence="10 11">10300</strain>
    </source>
</reference>
<comment type="caution">
    <text evidence="10">The sequence shown here is derived from an EMBL/GenBank/DDBJ whole genome shotgun (WGS) entry which is preliminary data.</text>
</comment>